<evidence type="ECO:0000313" key="14">
    <source>
        <dbReference type="Proteomes" id="UP000283841"/>
    </source>
</evidence>
<dbReference type="InterPro" id="IPR005135">
    <property type="entry name" value="Endo/exonuclease/phosphatase"/>
</dbReference>
<keyword evidence="5" id="KW-0479">Metal-binding</keyword>
<dbReference type="Pfam" id="PF03372">
    <property type="entry name" value="Exo_endo_phos"/>
    <property type="match status" value="1"/>
</dbReference>
<comment type="caution">
    <text evidence="13">The sequence shown here is derived from an EMBL/GenBank/DDBJ whole genome shotgun (WGS) entry which is preliminary data.</text>
</comment>
<evidence type="ECO:0000256" key="6">
    <source>
        <dbReference type="ARBA" id="ARBA00022763"/>
    </source>
</evidence>
<dbReference type="GO" id="GO:0003697">
    <property type="term" value="F:single-stranded DNA binding"/>
    <property type="evidence" value="ECO:0007669"/>
    <property type="project" value="TreeGrafter"/>
</dbReference>
<dbReference type="GO" id="GO:0004527">
    <property type="term" value="F:exonuclease activity"/>
    <property type="evidence" value="ECO:0007669"/>
    <property type="project" value="UniProtKB-KW"/>
</dbReference>
<evidence type="ECO:0000256" key="10">
    <source>
        <dbReference type="ARBA" id="ARBA00023242"/>
    </source>
</evidence>
<keyword evidence="13" id="KW-0255">Endonuclease</keyword>
<feature type="domain" description="Endonuclease/exonuclease/phosphatase" evidence="12">
    <location>
        <begin position="72"/>
        <end position="354"/>
    </location>
</feature>
<comment type="cofactor">
    <cofactor evidence="2">
        <name>Mg(2+)</name>
        <dbReference type="ChEBI" id="CHEBI:18420"/>
    </cofactor>
</comment>
<dbReference type="PANTHER" id="PTHR15822">
    <property type="entry name" value="TRAF AND TNF RECEPTOR-ASSOCIATED PROTEIN"/>
    <property type="match status" value="1"/>
</dbReference>
<dbReference type="GO" id="GO:0004519">
    <property type="term" value="F:endonuclease activity"/>
    <property type="evidence" value="ECO:0007669"/>
    <property type="project" value="UniProtKB-KW"/>
</dbReference>
<dbReference type="CDD" id="cd09080">
    <property type="entry name" value="TDP2"/>
    <property type="match status" value="1"/>
</dbReference>
<evidence type="ECO:0000256" key="9">
    <source>
        <dbReference type="ARBA" id="ARBA00023204"/>
    </source>
</evidence>
<keyword evidence="8" id="KW-0460">Magnesium</keyword>
<evidence type="ECO:0000313" key="13">
    <source>
        <dbReference type="EMBL" id="RWQ95219.1"/>
    </source>
</evidence>
<dbReference type="GO" id="GO:0046872">
    <property type="term" value="F:metal ion binding"/>
    <property type="evidence" value="ECO:0007669"/>
    <property type="project" value="UniProtKB-KW"/>
</dbReference>
<dbReference type="RefSeq" id="XP_028484864.1">
    <property type="nucleotide sequence ID" value="XM_028626960.1"/>
</dbReference>
<accession>A0A443HTT8</accession>
<evidence type="ECO:0000256" key="7">
    <source>
        <dbReference type="ARBA" id="ARBA00022801"/>
    </source>
</evidence>
<keyword evidence="7" id="KW-0378">Hydrolase</keyword>
<keyword evidence="13" id="KW-0269">Exonuclease</keyword>
<evidence type="ECO:0000256" key="3">
    <source>
        <dbReference type="ARBA" id="ARBA00004322"/>
    </source>
</evidence>
<comment type="cofactor">
    <cofactor evidence="1">
        <name>Mn(2+)</name>
        <dbReference type="ChEBI" id="CHEBI:29035"/>
    </cofactor>
</comment>
<dbReference type="InterPro" id="IPR036691">
    <property type="entry name" value="Endo/exonu/phosph_ase_sf"/>
</dbReference>
<dbReference type="STRING" id="264951.A0A443HTT8"/>
<keyword evidence="14" id="KW-1185">Reference proteome</keyword>
<evidence type="ECO:0000256" key="8">
    <source>
        <dbReference type="ARBA" id="ARBA00022842"/>
    </source>
</evidence>
<dbReference type="SUPFAM" id="SSF56219">
    <property type="entry name" value="DNase I-like"/>
    <property type="match status" value="1"/>
</dbReference>
<comment type="subcellular location">
    <subcellularLocation>
        <location evidence="3">Nucleus</location>
        <location evidence="3">PML body</location>
    </subcellularLocation>
</comment>
<gene>
    <name evidence="13" type="ORF">C8Q69DRAFT_285742</name>
</gene>
<dbReference type="VEuPathDB" id="FungiDB:C8Q69DRAFT_285742"/>
<name>A0A443HTT8_BYSSP</name>
<dbReference type="InterPro" id="IPR051547">
    <property type="entry name" value="TDP2-like"/>
</dbReference>
<reference evidence="13 14" key="1">
    <citation type="journal article" date="2018" name="Front. Microbiol.">
        <title>Genomic and genetic insights into a cosmopolitan fungus, Paecilomyces variotii (Eurotiales).</title>
        <authorList>
            <person name="Urquhart A.S."/>
            <person name="Mondo S.J."/>
            <person name="Makela M.R."/>
            <person name="Hane J.K."/>
            <person name="Wiebenga A."/>
            <person name="He G."/>
            <person name="Mihaltcheva S."/>
            <person name="Pangilinan J."/>
            <person name="Lipzen A."/>
            <person name="Barry K."/>
            <person name="de Vries R.P."/>
            <person name="Grigoriev I.V."/>
            <person name="Idnurm A."/>
        </authorList>
    </citation>
    <scope>NUCLEOTIDE SEQUENCE [LARGE SCALE GENOMIC DNA]</scope>
    <source>
        <strain evidence="13 14">CBS 101075</strain>
    </source>
</reference>
<dbReference type="GO" id="GO:0006302">
    <property type="term" value="P:double-strand break repair"/>
    <property type="evidence" value="ECO:0007669"/>
    <property type="project" value="TreeGrafter"/>
</dbReference>
<feature type="region of interest" description="Disordered" evidence="11">
    <location>
        <begin position="43"/>
        <end position="65"/>
    </location>
</feature>
<dbReference type="PANTHER" id="PTHR15822:SF4">
    <property type="entry name" value="TYROSYL-DNA PHOSPHODIESTERASE 2"/>
    <property type="match status" value="1"/>
</dbReference>
<keyword evidence="10" id="KW-0539">Nucleus</keyword>
<dbReference type="Proteomes" id="UP000283841">
    <property type="component" value="Unassembled WGS sequence"/>
</dbReference>
<evidence type="ECO:0000256" key="2">
    <source>
        <dbReference type="ARBA" id="ARBA00001946"/>
    </source>
</evidence>
<dbReference type="EMBL" id="RCNU01000006">
    <property type="protein sequence ID" value="RWQ95219.1"/>
    <property type="molecule type" value="Genomic_DNA"/>
</dbReference>
<evidence type="ECO:0000256" key="1">
    <source>
        <dbReference type="ARBA" id="ARBA00001936"/>
    </source>
</evidence>
<keyword evidence="6" id="KW-0227">DNA damage</keyword>
<dbReference type="GO" id="GO:0005737">
    <property type="term" value="C:cytoplasm"/>
    <property type="evidence" value="ECO:0007669"/>
    <property type="project" value="TreeGrafter"/>
</dbReference>
<keyword evidence="9" id="KW-0234">DNA repair</keyword>
<evidence type="ECO:0000256" key="5">
    <source>
        <dbReference type="ARBA" id="ARBA00022723"/>
    </source>
</evidence>
<organism evidence="13 14">
    <name type="scientific">Byssochlamys spectabilis</name>
    <name type="common">Paecilomyces variotii</name>
    <dbReference type="NCBI Taxonomy" id="264951"/>
    <lineage>
        <taxon>Eukaryota</taxon>
        <taxon>Fungi</taxon>
        <taxon>Dikarya</taxon>
        <taxon>Ascomycota</taxon>
        <taxon>Pezizomycotina</taxon>
        <taxon>Eurotiomycetes</taxon>
        <taxon>Eurotiomycetidae</taxon>
        <taxon>Eurotiales</taxon>
        <taxon>Thermoascaceae</taxon>
        <taxon>Paecilomyces</taxon>
    </lineage>
</organism>
<evidence type="ECO:0000259" key="12">
    <source>
        <dbReference type="Pfam" id="PF03372"/>
    </source>
</evidence>
<sequence length="371" mass="41566">MSTAPLLPEGLFTRKPPTLWQRDIPYPQPFYYFNPSNQAWTAASSTSELQASQTSNAHPHNETTPPSQIHLLTWNIDALVPYAKQRMASALEYLKNLYHDIQQKPTSSPLIIFFQEMLDSDLRQIQETDWIRENFYVTDLSDEFWEGGYYGTTTLVEKKVDIQRVFRVHYKATRMQRDGLFVDVNVRAVDDKSTTLRVCNTHLESLTQNPPRRPIQLRIASTYMHGSGPLDQESASSMPISVPIPHAALLAGDLNAFAPEDLTAPVECGLQDAFLALGGTDGTEEGYTWGQQAPEELRRKFGCSRMDKILFCGGVKAETLERIGEGVKAHLGDLFEPDSDDSESVDLDVWVTDHLGLLGEFTILKKAVAGS</sequence>
<dbReference type="GeneID" id="39596237"/>
<protein>
    <submittedName>
        <fullName evidence="13">Endonuclease/exonuclease/phosphatase family protein</fullName>
    </submittedName>
</protein>
<dbReference type="Gene3D" id="3.60.10.10">
    <property type="entry name" value="Endonuclease/exonuclease/phosphatase"/>
    <property type="match status" value="1"/>
</dbReference>
<evidence type="ECO:0000256" key="4">
    <source>
        <dbReference type="ARBA" id="ARBA00022722"/>
    </source>
</evidence>
<proteinExistence type="predicted"/>
<keyword evidence="4" id="KW-0540">Nuclease</keyword>
<dbReference type="GO" id="GO:0070260">
    <property type="term" value="F:5'-tyrosyl-DNA phosphodiesterase activity"/>
    <property type="evidence" value="ECO:0007669"/>
    <property type="project" value="TreeGrafter"/>
</dbReference>
<evidence type="ECO:0000256" key="11">
    <source>
        <dbReference type="SAM" id="MobiDB-lite"/>
    </source>
</evidence>
<dbReference type="AlphaFoldDB" id="A0A443HTT8"/>